<dbReference type="Pfam" id="PF00528">
    <property type="entry name" value="BPD_transp_1"/>
    <property type="match status" value="1"/>
</dbReference>
<keyword evidence="3" id="KW-1003">Cell membrane</keyword>
<feature type="compositionally biased region" description="Basic and acidic residues" evidence="8">
    <location>
        <begin position="332"/>
        <end position="344"/>
    </location>
</feature>
<evidence type="ECO:0000259" key="9">
    <source>
        <dbReference type="PROSITE" id="PS50928"/>
    </source>
</evidence>
<evidence type="ECO:0000256" key="1">
    <source>
        <dbReference type="ARBA" id="ARBA00004651"/>
    </source>
</evidence>
<evidence type="ECO:0000313" key="10">
    <source>
        <dbReference type="EMBL" id="QAA76120.1"/>
    </source>
</evidence>
<dbReference type="GO" id="GO:0005886">
    <property type="term" value="C:plasma membrane"/>
    <property type="evidence" value="ECO:0007669"/>
    <property type="project" value="UniProtKB-SubCell"/>
</dbReference>
<evidence type="ECO:0000313" key="11">
    <source>
        <dbReference type="Proteomes" id="UP000287233"/>
    </source>
</evidence>
<dbReference type="InterPro" id="IPR035906">
    <property type="entry name" value="MetI-like_sf"/>
</dbReference>
<feature type="transmembrane region" description="Helical" evidence="7">
    <location>
        <begin position="32"/>
        <end position="51"/>
    </location>
</feature>
<accession>A0A410FT64</accession>
<organism evidence="10 11">
    <name type="scientific">Bipolaricaulis sibiricus</name>
    <dbReference type="NCBI Taxonomy" id="2501609"/>
    <lineage>
        <taxon>Bacteria</taxon>
        <taxon>Candidatus Bipolaricaulota</taxon>
        <taxon>Candidatus Bipolaricaulia</taxon>
        <taxon>Candidatus Bipolaricaulales</taxon>
        <taxon>Candidatus Bipolaricaulaceae</taxon>
        <taxon>Candidatus Bipolaricaulis</taxon>
    </lineage>
</organism>
<feature type="transmembrane region" description="Helical" evidence="7">
    <location>
        <begin position="96"/>
        <end position="120"/>
    </location>
</feature>
<dbReference type="PANTHER" id="PTHR43386">
    <property type="entry name" value="OLIGOPEPTIDE TRANSPORT SYSTEM PERMEASE PROTEIN APPC"/>
    <property type="match status" value="1"/>
</dbReference>
<keyword evidence="5 7" id="KW-1133">Transmembrane helix</keyword>
<evidence type="ECO:0000256" key="5">
    <source>
        <dbReference type="ARBA" id="ARBA00022989"/>
    </source>
</evidence>
<evidence type="ECO:0000256" key="4">
    <source>
        <dbReference type="ARBA" id="ARBA00022692"/>
    </source>
</evidence>
<evidence type="ECO:0000256" key="2">
    <source>
        <dbReference type="ARBA" id="ARBA00022448"/>
    </source>
</evidence>
<comment type="similarity">
    <text evidence="7">Belongs to the binding-protein-dependent transport system permease family.</text>
</comment>
<dbReference type="Proteomes" id="UP000287233">
    <property type="component" value="Chromosome"/>
</dbReference>
<dbReference type="EMBL" id="CP034928">
    <property type="protein sequence ID" value="QAA76120.1"/>
    <property type="molecule type" value="Genomic_DNA"/>
</dbReference>
<proteinExistence type="inferred from homology"/>
<comment type="subcellular location">
    <subcellularLocation>
        <location evidence="1 7">Cell membrane</location>
        <topology evidence="1 7">Multi-pass membrane protein</topology>
    </subcellularLocation>
</comment>
<dbReference type="CDD" id="cd06261">
    <property type="entry name" value="TM_PBP2"/>
    <property type="match status" value="1"/>
</dbReference>
<feature type="transmembrane region" description="Helical" evidence="7">
    <location>
        <begin position="256"/>
        <end position="277"/>
    </location>
</feature>
<feature type="transmembrane region" description="Helical" evidence="7">
    <location>
        <begin position="154"/>
        <end position="174"/>
    </location>
</feature>
<dbReference type="GO" id="GO:0055085">
    <property type="term" value="P:transmembrane transport"/>
    <property type="evidence" value="ECO:0007669"/>
    <property type="project" value="InterPro"/>
</dbReference>
<keyword evidence="2 7" id="KW-0813">Transport</keyword>
<feature type="domain" description="ABC transmembrane type-1" evidence="9">
    <location>
        <begin position="92"/>
        <end position="283"/>
    </location>
</feature>
<reference evidence="11" key="1">
    <citation type="submission" date="2018-12" db="EMBL/GenBank/DDBJ databases">
        <title>Complete genome sequence of an uncultured bacterium of the candidate phylum Bipolaricaulota.</title>
        <authorList>
            <person name="Kadnikov V.V."/>
            <person name="Mardanov A.V."/>
            <person name="Beletsky A.V."/>
            <person name="Frank Y.A."/>
            <person name="Karnachuk O.V."/>
            <person name="Ravin N.V."/>
        </authorList>
    </citation>
    <scope>NUCLEOTIDE SEQUENCE [LARGE SCALE GENOMIC DNA]</scope>
</reference>
<feature type="transmembrane region" description="Helical" evidence="7">
    <location>
        <begin position="213"/>
        <end position="236"/>
    </location>
</feature>
<dbReference type="Pfam" id="PF12911">
    <property type="entry name" value="OppC_N"/>
    <property type="match status" value="1"/>
</dbReference>
<keyword evidence="6 7" id="KW-0472">Membrane</keyword>
<name>A0A410FT64_BIPS1</name>
<evidence type="ECO:0000256" key="8">
    <source>
        <dbReference type="SAM" id="MobiDB-lite"/>
    </source>
</evidence>
<evidence type="ECO:0000256" key="6">
    <source>
        <dbReference type="ARBA" id="ARBA00023136"/>
    </source>
</evidence>
<dbReference type="InterPro" id="IPR025966">
    <property type="entry name" value="OppC_N"/>
</dbReference>
<evidence type="ECO:0000256" key="3">
    <source>
        <dbReference type="ARBA" id="ARBA00022475"/>
    </source>
</evidence>
<feature type="region of interest" description="Disordered" evidence="8">
    <location>
        <begin position="321"/>
        <end position="344"/>
    </location>
</feature>
<dbReference type="SUPFAM" id="SSF161098">
    <property type="entry name" value="MetI-like"/>
    <property type="match status" value="1"/>
</dbReference>
<dbReference type="Gene3D" id="1.10.3720.10">
    <property type="entry name" value="MetI-like"/>
    <property type="match status" value="1"/>
</dbReference>
<feature type="transmembrane region" description="Helical" evidence="7">
    <location>
        <begin position="127"/>
        <end position="148"/>
    </location>
</feature>
<gene>
    <name evidence="10" type="ORF">BIP78_0354</name>
</gene>
<dbReference type="PANTHER" id="PTHR43386:SF1">
    <property type="entry name" value="D,D-DIPEPTIDE TRANSPORT SYSTEM PERMEASE PROTEIN DDPC-RELATED"/>
    <property type="match status" value="1"/>
</dbReference>
<dbReference type="KEGG" id="bih:BIP78_0354"/>
<dbReference type="PROSITE" id="PS50928">
    <property type="entry name" value="ABC_TM1"/>
    <property type="match status" value="1"/>
</dbReference>
<dbReference type="AlphaFoldDB" id="A0A410FT64"/>
<sequence length="344" mass="37120">MSGSSVLLRVAQRGGSLASFVRKLWRHPQGRLGLTLAGCLVLVAILAPVLAPYDPYDVTQRAAKGLRPSWQHLLGTTTTTGQDIFSMLIYGARVSLTIGIGTGVALAFLGALMGVMAGYIGGFVDNLIMRVVDIMLVIPTLPLIIVLTSLLGRSYFVIVLVFVIFGWTGLARVIRSLVLVLKNSNYVKAAELAGASRWYIMTKHILPGTSHLIIMNTALTSAGIMVAEAGLSFLGLGDPTAISWGKMLAEAQGGGALLFGAWWWIIAPGIGIFLSVFSFMRIGIVMEEVFNPRMKASSGIYKLFKHLNNTYLEDVFRSMEDAEEDPVPQPPRRLDAGASEGRHG</sequence>
<dbReference type="InterPro" id="IPR000515">
    <property type="entry name" value="MetI-like"/>
</dbReference>
<evidence type="ECO:0000256" key="7">
    <source>
        <dbReference type="RuleBase" id="RU363032"/>
    </source>
</evidence>
<keyword evidence="4 7" id="KW-0812">Transmembrane</keyword>
<protein>
    <recommendedName>
        <fullName evidence="9">ABC transmembrane type-1 domain-containing protein</fullName>
    </recommendedName>
</protein>
<dbReference type="InterPro" id="IPR050366">
    <property type="entry name" value="BP-dependent_transpt_permease"/>
</dbReference>